<evidence type="ECO:0000256" key="2">
    <source>
        <dbReference type="ARBA" id="ARBA00009347"/>
    </source>
</evidence>
<dbReference type="PANTHER" id="PTHR43292:SF4">
    <property type="entry name" value="ACYL-COA DEHYDROGENASE FADE34"/>
    <property type="match status" value="1"/>
</dbReference>
<dbReference type="InterPro" id="IPR006091">
    <property type="entry name" value="Acyl-CoA_Oxase/DH_mid-dom"/>
</dbReference>
<dbReference type="Gene3D" id="2.40.110.10">
    <property type="entry name" value="Butyryl-CoA Dehydrogenase, subunit A, domain 2"/>
    <property type="match status" value="2"/>
</dbReference>
<dbReference type="RefSeq" id="WP_184479088.1">
    <property type="nucleotide sequence ID" value="NZ_JACHIV010000001.1"/>
</dbReference>
<evidence type="ECO:0000313" key="10">
    <source>
        <dbReference type="Proteomes" id="UP000580474"/>
    </source>
</evidence>
<dbReference type="GO" id="GO:0016627">
    <property type="term" value="F:oxidoreductase activity, acting on the CH-CH group of donors"/>
    <property type="evidence" value="ECO:0007669"/>
    <property type="project" value="InterPro"/>
</dbReference>
<dbReference type="Gene3D" id="1.10.540.10">
    <property type="entry name" value="Acyl-CoA dehydrogenase/oxidase, N-terminal domain"/>
    <property type="match status" value="2"/>
</dbReference>
<sequence length="728" mass="76699">MPIAITEVQRDLRESVRAWAESSGPDVRAGEEPGARWKPDRAWAELAELGVFAIAVPERAGGAGGGVADLAAALEPVAESLLTGPVLSTCAAGVLLGRAGGDGELLRSLAAGELPVAVASEVGDLSAERVPGGGLVVSGAVDPVPSAPDASHLLLGARGPDGRERWFLVDAESPGLTVEARRALDFSRSLGRVELVDVAIPDDALLPELSTADVRDVLVTAAVAEASGVAGWCLRTAVEHARTREQFGQLIGTFQAVKHLCAEMLCRTEQVAALAWDAARTLDEDPGQHPLAAAAAGAVALDAAVDTAKDCVQVLGGIGFTWEHDAHLHLRRALALRQWLGGGSAWRARAAELALGGARRRLGVSGELPADVAARRPEVRAFVEELAASPDEQRRERLYASGYLAPHWPEPYGLAAAPGVQLLIDEELRAAGVARPDLIIGGWAVPTLLEHGTAEQQERFVRPTALGEITWCQLFSEPGAGSDLAGLRTRAERVDGGWRLHGQKVWTSMARQAHWAICLARTDPEVPKHRGITYFLVDMAADGIEIRPLREITGEAVFNEVFLDGVFVPDEQVVGAPGQGWRLARTTLSNERVAMSGGSALGEDVEALLALARERGVRPGSAEHERLGALVAEGLSVSLLRLRATLLSLNGRDPGAQSSVEKLVGVRHRQDVAEAALDVLGPEGAAADGVAADPTREFLLTRCLSIAGGTTQILRTVAAERILGLPRG</sequence>
<evidence type="ECO:0000256" key="1">
    <source>
        <dbReference type="ARBA" id="ARBA00001974"/>
    </source>
</evidence>
<keyword evidence="10" id="KW-1185">Reference proteome</keyword>
<feature type="domain" description="Acyl-CoA oxidase/dehydrogenase middle" evidence="7">
    <location>
        <begin position="472"/>
        <end position="555"/>
    </location>
</feature>
<dbReference type="Pfam" id="PF02771">
    <property type="entry name" value="Acyl-CoA_dh_N"/>
    <property type="match status" value="2"/>
</dbReference>
<organism evidence="9 10">
    <name type="scientific">Saccharopolyspora gloriosae</name>
    <dbReference type="NCBI Taxonomy" id="455344"/>
    <lineage>
        <taxon>Bacteria</taxon>
        <taxon>Bacillati</taxon>
        <taxon>Actinomycetota</taxon>
        <taxon>Actinomycetes</taxon>
        <taxon>Pseudonocardiales</taxon>
        <taxon>Pseudonocardiaceae</taxon>
        <taxon>Saccharopolyspora</taxon>
    </lineage>
</organism>
<protein>
    <recommendedName>
        <fullName evidence="11">Acyl-CoA dehydrogenase</fullName>
    </recommendedName>
</protein>
<dbReference type="InterPro" id="IPR046373">
    <property type="entry name" value="Acyl-CoA_Oxase/DH_mid-dom_sf"/>
</dbReference>
<comment type="caution">
    <text evidence="9">The sequence shown here is derived from an EMBL/GenBank/DDBJ whole genome shotgun (WGS) entry which is preliminary data.</text>
</comment>
<dbReference type="Pfam" id="PF00441">
    <property type="entry name" value="Acyl-CoA_dh_1"/>
    <property type="match status" value="2"/>
</dbReference>
<feature type="domain" description="Acyl-CoA dehydrogenase/oxidase N-terminal" evidence="8">
    <location>
        <begin position="389"/>
        <end position="468"/>
    </location>
</feature>
<feature type="domain" description="Acyl-CoA dehydrogenase/oxidase N-terminal" evidence="8">
    <location>
        <begin position="6"/>
        <end position="81"/>
    </location>
</feature>
<evidence type="ECO:0000259" key="6">
    <source>
        <dbReference type="Pfam" id="PF00441"/>
    </source>
</evidence>
<dbReference type="Proteomes" id="UP000580474">
    <property type="component" value="Unassembled WGS sequence"/>
</dbReference>
<evidence type="ECO:0000256" key="4">
    <source>
        <dbReference type="ARBA" id="ARBA00022827"/>
    </source>
</evidence>
<dbReference type="GO" id="GO:0050660">
    <property type="term" value="F:flavin adenine dinucleotide binding"/>
    <property type="evidence" value="ECO:0007669"/>
    <property type="project" value="InterPro"/>
</dbReference>
<dbReference type="EMBL" id="JACHIV010000001">
    <property type="protein sequence ID" value="MBB5069398.1"/>
    <property type="molecule type" value="Genomic_DNA"/>
</dbReference>
<evidence type="ECO:0000259" key="7">
    <source>
        <dbReference type="Pfam" id="PF02770"/>
    </source>
</evidence>
<comment type="cofactor">
    <cofactor evidence="1">
        <name>FAD</name>
        <dbReference type="ChEBI" id="CHEBI:57692"/>
    </cofactor>
</comment>
<dbReference type="SUPFAM" id="SSF47203">
    <property type="entry name" value="Acyl-CoA dehydrogenase C-terminal domain-like"/>
    <property type="match status" value="2"/>
</dbReference>
<name>A0A840NGL6_9PSEU</name>
<dbReference type="Pfam" id="PF02770">
    <property type="entry name" value="Acyl-CoA_dh_M"/>
    <property type="match status" value="1"/>
</dbReference>
<evidence type="ECO:0000256" key="3">
    <source>
        <dbReference type="ARBA" id="ARBA00022630"/>
    </source>
</evidence>
<feature type="domain" description="Acyl-CoA dehydrogenase/oxidase C-terminal" evidence="6">
    <location>
        <begin position="223"/>
        <end position="341"/>
    </location>
</feature>
<dbReference type="Gene3D" id="1.20.140.10">
    <property type="entry name" value="Butyryl-CoA Dehydrogenase, subunit A, domain 3"/>
    <property type="match status" value="2"/>
</dbReference>
<comment type="similarity">
    <text evidence="2">Belongs to the acyl-CoA dehydrogenase family.</text>
</comment>
<dbReference type="InterPro" id="IPR009075">
    <property type="entry name" value="AcylCo_DH/oxidase_C"/>
</dbReference>
<keyword evidence="3" id="KW-0285">Flavoprotein</keyword>
<accession>A0A840NGL6</accession>
<reference evidence="9 10" key="1">
    <citation type="submission" date="2020-08" db="EMBL/GenBank/DDBJ databases">
        <title>Sequencing the genomes of 1000 actinobacteria strains.</title>
        <authorList>
            <person name="Klenk H.-P."/>
        </authorList>
    </citation>
    <scope>NUCLEOTIDE SEQUENCE [LARGE SCALE GENOMIC DNA]</scope>
    <source>
        <strain evidence="9 10">DSM 45582</strain>
    </source>
</reference>
<dbReference type="AlphaFoldDB" id="A0A840NGL6"/>
<dbReference type="SUPFAM" id="SSF56645">
    <property type="entry name" value="Acyl-CoA dehydrogenase NM domain-like"/>
    <property type="match status" value="2"/>
</dbReference>
<feature type="domain" description="Acyl-CoA dehydrogenase/oxidase C-terminal" evidence="6">
    <location>
        <begin position="578"/>
        <end position="723"/>
    </location>
</feature>
<dbReference type="InterPro" id="IPR052161">
    <property type="entry name" value="Mycobact_Acyl-CoA_DH"/>
</dbReference>
<evidence type="ECO:0000259" key="8">
    <source>
        <dbReference type="Pfam" id="PF02771"/>
    </source>
</evidence>
<dbReference type="FunFam" id="2.40.110.10:FF:000011">
    <property type="entry name" value="Acyl-CoA dehydrogenase FadE34"/>
    <property type="match status" value="1"/>
</dbReference>
<dbReference type="GO" id="GO:0005886">
    <property type="term" value="C:plasma membrane"/>
    <property type="evidence" value="ECO:0007669"/>
    <property type="project" value="TreeGrafter"/>
</dbReference>
<proteinExistence type="inferred from homology"/>
<gene>
    <name evidence="9" type="ORF">BJ969_002486</name>
</gene>
<dbReference type="PANTHER" id="PTHR43292">
    <property type="entry name" value="ACYL-COA DEHYDROGENASE"/>
    <property type="match status" value="1"/>
</dbReference>
<evidence type="ECO:0000256" key="5">
    <source>
        <dbReference type="ARBA" id="ARBA00023002"/>
    </source>
</evidence>
<dbReference type="InterPro" id="IPR009100">
    <property type="entry name" value="AcylCoA_DH/oxidase_NM_dom_sf"/>
</dbReference>
<keyword evidence="5" id="KW-0560">Oxidoreductase</keyword>
<dbReference type="CDD" id="cd00567">
    <property type="entry name" value="ACAD"/>
    <property type="match status" value="1"/>
</dbReference>
<evidence type="ECO:0008006" key="11">
    <source>
        <dbReference type="Google" id="ProtNLM"/>
    </source>
</evidence>
<dbReference type="InterPro" id="IPR037069">
    <property type="entry name" value="AcylCoA_DH/ox_N_sf"/>
</dbReference>
<evidence type="ECO:0000313" key="9">
    <source>
        <dbReference type="EMBL" id="MBB5069398.1"/>
    </source>
</evidence>
<keyword evidence="4" id="KW-0274">FAD</keyword>
<dbReference type="InterPro" id="IPR036250">
    <property type="entry name" value="AcylCo_DH-like_C"/>
</dbReference>
<dbReference type="InterPro" id="IPR013786">
    <property type="entry name" value="AcylCoA_DH/ox_N"/>
</dbReference>